<evidence type="ECO:0000313" key="6">
    <source>
        <dbReference type="Proteomes" id="UP001254848"/>
    </source>
</evidence>
<keyword evidence="3" id="KW-0963">Cytoplasm</keyword>
<dbReference type="Proteomes" id="UP001254848">
    <property type="component" value="Unassembled WGS sequence"/>
</dbReference>
<accession>A0ABU3NT81</accession>
<dbReference type="PROSITE" id="PS51186">
    <property type="entry name" value="GNAT"/>
    <property type="match status" value="1"/>
</dbReference>
<protein>
    <recommendedName>
        <fullName evidence="3">[Ribosomal protein bS18]-alanine N-acetyltransferase</fullName>
        <ecNumber evidence="3">2.3.1.266</ecNumber>
    </recommendedName>
</protein>
<dbReference type="EMBL" id="JAUOZS010000001">
    <property type="protein sequence ID" value="MDT8900027.1"/>
    <property type="molecule type" value="Genomic_DNA"/>
</dbReference>
<comment type="similarity">
    <text evidence="3">Belongs to the acetyltransferase family. RimI subfamily.</text>
</comment>
<dbReference type="GO" id="GO:0008999">
    <property type="term" value="F:protein-N-terminal-alanine acetyltransferase activity"/>
    <property type="evidence" value="ECO:0007669"/>
    <property type="project" value="UniProtKB-EC"/>
</dbReference>
<dbReference type="PANTHER" id="PTHR43877:SF2">
    <property type="entry name" value="AMINOALKYLPHOSPHONATE N-ACETYLTRANSFERASE-RELATED"/>
    <property type="match status" value="1"/>
</dbReference>
<feature type="domain" description="N-acetyltransferase" evidence="4">
    <location>
        <begin position="4"/>
        <end position="149"/>
    </location>
</feature>
<dbReference type="Pfam" id="PF00583">
    <property type="entry name" value="Acetyltransf_1"/>
    <property type="match status" value="1"/>
</dbReference>
<proteinExistence type="inferred from homology"/>
<dbReference type="NCBIfam" id="TIGR01575">
    <property type="entry name" value="rimI"/>
    <property type="match status" value="1"/>
</dbReference>
<dbReference type="RefSeq" id="WP_413778588.1">
    <property type="nucleotide sequence ID" value="NZ_JAUOZS010000001.1"/>
</dbReference>
<comment type="caution">
    <text evidence="5">The sequence shown here is derived from an EMBL/GenBank/DDBJ whole genome shotgun (WGS) entry which is preliminary data.</text>
</comment>
<name>A0ABU3NT81_9FIRM</name>
<dbReference type="SUPFAM" id="SSF55729">
    <property type="entry name" value="Acyl-CoA N-acyltransferases (Nat)"/>
    <property type="match status" value="1"/>
</dbReference>
<reference evidence="5 6" key="1">
    <citation type="submission" date="2023-07" db="EMBL/GenBank/DDBJ databases">
        <title>The novel representative of Negativicutes class, Anaeroselena agilis gen. nov. sp. nov.</title>
        <authorList>
            <person name="Prokofeva M.I."/>
            <person name="Elcheninov A.G."/>
            <person name="Klyukina A."/>
            <person name="Kublanov I.V."/>
            <person name="Frolov E.N."/>
            <person name="Podosokorskaya O.A."/>
        </authorList>
    </citation>
    <scope>NUCLEOTIDE SEQUENCE [LARGE SCALE GENOMIC DNA]</scope>
    <source>
        <strain evidence="5 6">4137-cl</strain>
    </source>
</reference>
<evidence type="ECO:0000313" key="5">
    <source>
        <dbReference type="EMBL" id="MDT8900027.1"/>
    </source>
</evidence>
<dbReference type="InterPro" id="IPR006464">
    <property type="entry name" value="AcTrfase_RimI/Ard1"/>
</dbReference>
<evidence type="ECO:0000256" key="3">
    <source>
        <dbReference type="RuleBase" id="RU363094"/>
    </source>
</evidence>
<keyword evidence="5" id="KW-0689">Ribosomal protein</keyword>
<dbReference type="CDD" id="cd04301">
    <property type="entry name" value="NAT_SF"/>
    <property type="match status" value="1"/>
</dbReference>
<keyword evidence="2 5" id="KW-0012">Acyltransferase</keyword>
<dbReference type="InterPro" id="IPR016181">
    <property type="entry name" value="Acyl_CoA_acyltransferase"/>
</dbReference>
<keyword evidence="1 5" id="KW-0808">Transferase</keyword>
<gene>
    <name evidence="5" type="primary">rimI</name>
    <name evidence="5" type="ORF">Q4T40_02100</name>
</gene>
<dbReference type="GO" id="GO:0005840">
    <property type="term" value="C:ribosome"/>
    <property type="evidence" value="ECO:0007669"/>
    <property type="project" value="UniProtKB-KW"/>
</dbReference>
<sequence>MPALNIRAMQLPDLEAVLAVEQSSFLTPWSREAFVAEIEDNDLACYLVAEAEGQVVGYAGMWIILDEAHVTNVALLPAFRGRGLGTRLMDTLRQVAKALGAARMTLEVRPSNHEARRLYGKLGFAERGVRPGYYTDTKEDAIIMWLDGL</sequence>
<organism evidence="5 6">
    <name type="scientific">Anaeroselena agilis</name>
    <dbReference type="NCBI Taxonomy" id="3063788"/>
    <lineage>
        <taxon>Bacteria</taxon>
        <taxon>Bacillati</taxon>
        <taxon>Bacillota</taxon>
        <taxon>Negativicutes</taxon>
        <taxon>Acetonemataceae</taxon>
        <taxon>Anaeroselena</taxon>
    </lineage>
</organism>
<comment type="catalytic activity">
    <reaction evidence="3">
        <text>N-terminal L-alanyl-[ribosomal protein bS18] + acetyl-CoA = N-terminal N(alpha)-acetyl-L-alanyl-[ribosomal protein bS18] + CoA + H(+)</text>
        <dbReference type="Rhea" id="RHEA:43756"/>
        <dbReference type="Rhea" id="RHEA-COMP:10676"/>
        <dbReference type="Rhea" id="RHEA-COMP:10677"/>
        <dbReference type="ChEBI" id="CHEBI:15378"/>
        <dbReference type="ChEBI" id="CHEBI:57287"/>
        <dbReference type="ChEBI" id="CHEBI:57288"/>
        <dbReference type="ChEBI" id="CHEBI:64718"/>
        <dbReference type="ChEBI" id="CHEBI:83683"/>
        <dbReference type="EC" id="2.3.1.266"/>
    </reaction>
</comment>
<dbReference type="InterPro" id="IPR050832">
    <property type="entry name" value="Bact_Acetyltransf"/>
</dbReference>
<dbReference type="EC" id="2.3.1.266" evidence="3"/>
<evidence type="ECO:0000256" key="1">
    <source>
        <dbReference type="ARBA" id="ARBA00022679"/>
    </source>
</evidence>
<dbReference type="Gene3D" id="3.40.630.30">
    <property type="match status" value="1"/>
</dbReference>
<dbReference type="PANTHER" id="PTHR43877">
    <property type="entry name" value="AMINOALKYLPHOSPHONATE N-ACETYLTRANSFERASE-RELATED-RELATED"/>
    <property type="match status" value="1"/>
</dbReference>
<comment type="function">
    <text evidence="3">Acetylates the N-terminal alanine of ribosomal protein bS18.</text>
</comment>
<keyword evidence="5" id="KW-0687">Ribonucleoprotein</keyword>
<evidence type="ECO:0000259" key="4">
    <source>
        <dbReference type="PROSITE" id="PS51186"/>
    </source>
</evidence>
<keyword evidence="6" id="KW-1185">Reference proteome</keyword>
<comment type="subcellular location">
    <subcellularLocation>
        <location evidence="3">Cytoplasm</location>
    </subcellularLocation>
</comment>
<dbReference type="InterPro" id="IPR000182">
    <property type="entry name" value="GNAT_dom"/>
</dbReference>
<evidence type="ECO:0000256" key="2">
    <source>
        <dbReference type="ARBA" id="ARBA00023315"/>
    </source>
</evidence>